<feature type="compositionally biased region" description="Gly residues" evidence="1">
    <location>
        <begin position="185"/>
        <end position="196"/>
    </location>
</feature>
<proteinExistence type="predicted"/>
<feature type="domain" description="AMP-dependent synthetase/ligase" evidence="2">
    <location>
        <begin position="40"/>
        <end position="410"/>
    </location>
</feature>
<gene>
    <name evidence="4" type="ORF">HNR25_003513</name>
</gene>
<dbReference type="GO" id="GO:0016878">
    <property type="term" value="F:acid-thiol ligase activity"/>
    <property type="evidence" value="ECO:0007669"/>
    <property type="project" value="UniProtKB-ARBA"/>
</dbReference>
<organism evidence="4 5">
    <name type="scientific">Streptomonospora salina</name>
    <dbReference type="NCBI Taxonomy" id="104205"/>
    <lineage>
        <taxon>Bacteria</taxon>
        <taxon>Bacillati</taxon>
        <taxon>Actinomycetota</taxon>
        <taxon>Actinomycetes</taxon>
        <taxon>Streptosporangiales</taxon>
        <taxon>Nocardiopsidaceae</taxon>
        <taxon>Streptomonospora</taxon>
    </lineage>
</organism>
<dbReference type="Pfam" id="PF13193">
    <property type="entry name" value="AMP-binding_C"/>
    <property type="match status" value="1"/>
</dbReference>
<dbReference type="Gene3D" id="3.40.50.12780">
    <property type="entry name" value="N-terminal domain of ligase-like"/>
    <property type="match status" value="1"/>
</dbReference>
<dbReference type="PANTHER" id="PTHR43767">
    <property type="entry name" value="LONG-CHAIN-FATTY-ACID--COA LIGASE"/>
    <property type="match status" value="1"/>
</dbReference>
<dbReference type="InterPro" id="IPR045851">
    <property type="entry name" value="AMP-bd_C_sf"/>
</dbReference>
<keyword evidence="4" id="KW-0436">Ligase</keyword>
<dbReference type="InterPro" id="IPR042099">
    <property type="entry name" value="ANL_N_sf"/>
</dbReference>
<protein>
    <submittedName>
        <fullName evidence="4">Acyl-CoA synthetase (AMP-forming)/AMP-acid ligase II</fullName>
    </submittedName>
</protein>
<dbReference type="CDD" id="cd04433">
    <property type="entry name" value="AFD_class_I"/>
    <property type="match status" value="1"/>
</dbReference>
<evidence type="ECO:0000313" key="5">
    <source>
        <dbReference type="Proteomes" id="UP000578077"/>
    </source>
</evidence>
<dbReference type="Pfam" id="PF00501">
    <property type="entry name" value="AMP-binding"/>
    <property type="match status" value="1"/>
</dbReference>
<evidence type="ECO:0000313" key="4">
    <source>
        <dbReference type="EMBL" id="MBB5999762.1"/>
    </source>
</evidence>
<feature type="domain" description="AMP-binding enzyme C-terminal" evidence="3">
    <location>
        <begin position="465"/>
        <end position="543"/>
    </location>
</feature>
<comment type="caution">
    <text evidence="4">The sequence shown here is derived from an EMBL/GenBank/DDBJ whole genome shotgun (WGS) entry which is preliminary data.</text>
</comment>
<dbReference type="InterPro" id="IPR000873">
    <property type="entry name" value="AMP-dep_synth/lig_dom"/>
</dbReference>
<sequence length="572" mass="59340">MTDAWISANGIVLADLVPGELRRMWVQQGYCPDADLYTLFRRRVRGHPHRDAVVDPEGTLDYAGLDARVRGIAAALAAEGFGAGDIVAVQLPDGWRAAVAELAVAAVGAVSLPYPAMRGRAGITALLRRSRASAVIAGDPSGRTDPLTELAGLRRDLPCLRRVFSLGDSRGAGSVPLDRAAEEGGAQGADGVGGEGPSAAVHPDGPARILVTSGSEAEPKMIAYSHNAFAGGRANYVAALHDGSAPMRNLVLVPLASSYGSLGVPVTLAGLGGTLIVPGSTDPDAALRALGEHAPTHLFAVPTQLQRMSARPRLPQERAARLRTVVTSSAVADAGVIDAARERFGVPVLNVYGSADGMNCHTPAGSHARPGGVTGPPDPAVADIRVVAPDGRDADPGGDGEIWARGPMSPLCYVNAPELDAHYRSADGWVRSGDRGRFDPDGALRVIDRMKRIVKRGGYSISPREVERHAAAHPAVAEAVCVGVADADLGERLCACIVQHDGSEALTLPELNAFLEERVGLERVKLPEALLRLGAFPLGATGKVCHRTLAAWGVADAERTPGVGAGPSEHAG</sequence>
<dbReference type="PANTHER" id="PTHR43767:SF1">
    <property type="entry name" value="NONRIBOSOMAL PEPTIDE SYNTHASE PES1 (EUROFUNG)-RELATED"/>
    <property type="match status" value="1"/>
</dbReference>
<dbReference type="Proteomes" id="UP000578077">
    <property type="component" value="Unassembled WGS sequence"/>
</dbReference>
<dbReference type="InterPro" id="IPR025110">
    <property type="entry name" value="AMP-bd_C"/>
</dbReference>
<feature type="region of interest" description="Disordered" evidence="1">
    <location>
        <begin position="182"/>
        <end position="202"/>
    </location>
</feature>
<dbReference type="SUPFAM" id="SSF56801">
    <property type="entry name" value="Acetyl-CoA synthetase-like"/>
    <property type="match status" value="1"/>
</dbReference>
<dbReference type="Gene3D" id="3.30.300.30">
    <property type="match status" value="1"/>
</dbReference>
<evidence type="ECO:0000259" key="2">
    <source>
        <dbReference type="Pfam" id="PF00501"/>
    </source>
</evidence>
<dbReference type="EMBL" id="JACHLY010000001">
    <property type="protein sequence ID" value="MBB5999762.1"/>
    <property type="molecule type" value="Genomic_DNA"/>
</dbReference>
<name>A0A841E9U1_9ACTN</name>
<evidence type="ECO:0000256" key="1">
    <source>
        <dbReference type="SAM" id="MobiDB-lite"/>
    </source>
</evidence>
<dbReference type="InterPro" id="IPR050237">
    <property type="entry name" value="ATP-dep_AMP-bd_enzyme"/>
</dbReference>
<dbReference type="RefSeq" id="WP_184636814.1">
    <property type="nucleotide sequence ID" value="NZ_BAABKT010000039.1"/>
</dbReference>
<reference evidence="4 5" key="1">
    <citation type="submission" date="2020-08" db="EMBL/GenBank/DDBJ databases">
        <title>Sequencing the genomes of 1000 actinobacteria strains.</title>
        <authorList>
            <person name="Klenk H.-P."/>
        </authorList>
    </citation>
    <scope>NUCLEOTIDE SEQUENCE [LARGE SCALE GENOMIC DNA]</scope>
    <source>
        <strain evidence="4 5">DSM 44593</strain>
    </source>
</reference>
<dbReference type="AlphaFoldDB" id="A0A841E9U1"/>
<keyword evidence="5" id="KW-1185">Reference proteome</keyword>
<evidence type="ECO:0000259" key="3">
    <source>
        <dbReference type="Pfam" id="PF13193"/>
    </source>
</evidence>
<accession>A0A841E9U1</accession>